<name>A0A0V1HUZ1_TRIPS</name>
<organism evidence="1 2">
    <name type="scientific">Trichinella pseudospiralis</name>
    <name type="common">Parasitic roundworm</name>
    <dbReference type="NCBI Taxonomy" id="6337"/>
    <lineage>
        <taxon>Eukaryota</taxon>
        <taxon>Metazoa</taxon>
        <taxon>Ecdysozoa</taxon>
        <taxon>Nematoda</taxon>
        <taxon>Enoplea</taxon>
        <taxon>Dorylaimia</taxon>
        <taxon>Trichinellida</taxon>
        <taxon>Trichinellidae</taxon>
        <taxon>Trichinella</taxon>
    </lineage>
</organism>
<feature type="non-terminal residue" evidence="1">
    <location>
        <position position="202"/>
    </location>
</feature>
<reference evidence="1 2" key="1">
    <citation type="submission" date="2015-01" db="EMBL/GenBank/DDBJ databases">
        <title>Evolution of Trichinella species and genotypes.</title>
        <authorList>
            <person name="Korhonen P.K."/>
            <person name="Edoardo P."/>
            <person name="Giuseppe L.R."/>
            <person name="Gasser R.B."/>
        </authorList>
    </citation>
    <scope>NUCLEOTIDE SEQUENCE [LARGE SCALE GENOMIC DNA]</scope>
    <source>
        <strain evidence="1">ISS588</strain>
    </source>
</reference>
<dbReference type="AlphaFoldDB" id="A0A0V1HUZ1"/>
<protein>
    <submittedName>
        <fullName evidence="1">Uncharacterized protein</fullName>
    </submittedName>
</protein>
<accession>A0A0V1HUZ1</accession>
<evidence type="ECO:0000313" key="1">
    <source>
        <dbReference type="EMBL" id="KRZ14555.1"/>
    </source>
</evidence>
<evidence type="ECO:0000313" key="2">
    <source>
        <dbReference type="Proteomes" id="UP000054805"/>
    </source>
</evidence>
<proteinExistence type="predicted"/>
<comment type="caution">
    <text evidence="1">The sequence shown here is derived from an EMBL/GenBank/DDBJ whole genome shotgun (WGS) entry which is preliminary data.</text>
</comment>
<keyword evidence="2" id="KW-1185">Reference proteome</keyword>
<sequence>MSVNDRQAAALGNLLIFGASLQRICLYDQTTGWTISQLYDCFIPHHQYPIPELLSLLPFHPEYTWSTTIMLFHTIFNYRLVAFDIVMPVLHAYEFTDFYNHIEQYEAVGLQQLIEDGSYPYNNSDIFFCGNTLSLNSNCASTLRHHNAIIGKTEDKSYFNFYDHSIAEYFVWYSKAFNCFVQRNVKRRYVVKYDSAHTHSYP</sequence>
<dbReference type="Proteomes" id="UP000054805">
    <property type="component" value="Unassembled WGS sequence"/>
</dbReference>
<gene>
    <name evidence="1" type="ORF">T4B_1054</name>
</gene>
<dbReference type="EMBL" id="JYDS01000319">
    <property type="protein sequence ID" value="KRZ14555.1"/>
    <property type="molecule type" value="Genomic_DNA"/>
</dbReference>